<sequence length="126" mass="13782">MNIQLINGLPIISLPLSYNNKSTVLSKVLLDTGCSTTIFDTDAVEPIGLEIDFINGKSVRMYGVGGQSELCYQQSVSNLTIETILLQNFTIQLGLTKEPYGFDAILGVDILSSFGLKIDFENLIVF</sequence>
<reference evidence="2" key="2">
    <citation type="submission" date="2015-03" db="EMBL/GenBank/DDBJ databases">
        <title>Genome sequence of Paenibacillus beijingensis strain DSM 24997T.</title>
        <authorList>
            <person name="Kwak Y."/>
            <person name="Shin J.-H."/>
        </authorList>
    </citation>
    <scope>NUCLEOTIDE SEQUENCE [LARGE SCALE GENOMIC DNA]</scope>
    <source>
        <strain evidence="2">DSM 24997</strain>
    </source>
</reference>
<reference evidence="1 2" key="1">
    <citation type="journal article" date="2015" name="J. Biotechnol.">
        <title>Complete genome sequence of Paenibacillus beijingensis 7188(T) (=DSM 24997(T)), a novel rhizobacterium from jujube garden soil.</title>
        <authorList>
            <person name="Kwak Y."/>
            <person name="Shin J.H."/>
        </authorList>
    </citation>
    <scope>NUCLEOTIDE SEQUENCE [LARGE SCALE GENOMIC DNA]</scope>
    <source>
        <strain evidence="1 2">DSM 24997</strain>
    </source>
</reference>
<accession>A0A0D5NEV8</accession>
<dbReference type="PATRIC" id="fig|1126833.4.peg.222"/>
<protein>
    <recommendedName>
        <fullName evidence="3">Peptidase A2 domain-containing protein</fullName>
    </recommendedName>
</protein>
<organism evidence="1 2">
    <name type="scientific">Paenibacillus beijingensis</name>
    <dbReference type="NCBI Taxonomy" id="1126833"/>
    <lineage>
        <taxon>Bacteria</taxon>
        <taxon>Bacillati</taxon>
        <taxon>Bacillota</taxon>
        <taxon>Bacilli</taxon>
        <taxon>Bacillales</taxon>
        <taxon>Paenibacillaceae</taxon>
        <taxon>Paenibacillus</taxon>
    </lineage>
</organism>
<dbReference type="Gene3D" id="2.40.70.10">
    <property type="entry name" value="Acid Proteases"/>
    <property type="match status" value="1"/>
</dbReference>
<name>A0A0D5NEV8_9BACL</name>
<dbReference type="EMBL" id="CP011058">
    <property type="protein sequence ID" value="AJY73458.1"/>
    <property type="molecule type" value="Genomic_DNA"/>
</dbReference>
<dbReference type="OrthoDB" id="2735601at2"/>
<dbReference type="AlphaFoldDB" id="A0A0D5NEV8"/>
<dbReference type="KEGG" id="pbj:VN24_00985"/>
<dbReference type="HOGENOM" id="CLU_159130_1_0_9"/>
<gene>
    <name evidence="1" type="ORF">VN24_00985</name>
</gene>
<dbReference type="RefSeq" id="WP_045668893.1">
    <property type="nucleotide sequence ID" value="NZ_CP011058.1"/>
</dbReference>
<evidence type="ECO:0000313" key="1">
    <source>
        <dbReference type="EMBL" id="AJY73458.1"/>
    </source>
</evidence>
<evidence type="ECO:0008006" key="3">
    <source>
        <dbReference type="Google" id="ProtNLM"/>
    </source>
</evidence>
<proteinExistence type="predicted"/>
<dbReference type="SUPFAM" id="SSF50630">
    <property type="entry name" value="Acid proteases"/>
    <property type="match status" value="1"/>
</dbReference>
<dbReference type="InterPro" id="IPR021109">
    <property type="entry name" value="Peptidase_aspartic_dom_sf"/>
</dbReference>
<evidence type="ECO:0000313" key="2">
    <source>
        <dbReference type="Proteomes" id="UP000032633"/>
    </source>
</evidence>
<dbReference type="Proteomes" id="UP000032633">
    <property type="component" value="Chromosome"/>
</dbReference>
<keyword evidence="2" id="KW-1185">Reference proteome</keyword>